<dbReference type="AlphaFoldDB" id="A0A6J4JSI1"/>
<name>A0A6J4JSI1_9CHLR</name>
<evidence type="ECO:0000256" key="1">
    <source>
        <dbReference type="SAM" id="MobiDB-lite"/>
    </source>
</evidence>
<reference evidence="2" key="1">
    <citation type="submission" date="2020-02" db="EMBL/GenBank/DDBJ databases">
        <authorList>
            <person name="Meier V. D."/>
        </authorList>
    </citation>
    <scope>NUCLEOTIDE SEQUENCE</scope>
    <source>
        <strain evidence="2">AVDCRST_MAG93</strain>
    </source>
</reference>
<keyword evidence="2" id="KW-0560">Oxidoreductase</keyword>
<evidence type="ECO:0000313" key="2">
    <source>
        <dbReference type="EMBL" id="CAA9286426.1"/>
    </source>
</evidence>
<sequence length="122" mass="13405">LQGLPHRQAELHTPLGRALEGRGVRGHSDARRVPDLARFEAHPPAGGTQRPLRVPDAARGRRGAEGHPRRGRARDQGLRAFRGGLVRVLDPPSQGEPEDSRLRRYGRSQRLDHSGQKTAGVL</sequence>
<dbReference type="EMBL" id="CADCTR010001215">
    <property type="protein sequence ID" value="CAA9286426.1"/>
    <property type="molecule type" value="Genomic_DNA"/>
</dbReference>
<organism evidence="2">
    <name type="scientific">uncultured Chloroflexia bacterium</name>
    <dbReference type="NCBI Taxonomy" id="1672391"/>
    <lineage>
        <taxon>Bacteria</taxon>
        <taxon>Bacillati</taxon>
        <taxon>Chloroflexota</taxon>
        <taxon>Chloroflexia</taxon>
        <taxon>environmental samples</taxon>
    </lineage>
</organism>
<proteinExistence type="predicted"/>
<feature type="region of interest" description="Disordered" evidence="1">
    <location>
        <begin position="1"/>
        <end position="122"/>
    </location>
</feature>
<feature type="non-terminal residue" evidence="2">
    <location>
        <position position="1"/>
    </location>
</feature>
<protein>
    <submittedName>
        <fullName evidence="2">Proline dehydrogenase</fullName>
        <ecNumber evidence="2">1.5.5.2</ecNumber>
    </submittedName>
</protein>
<feature type="compositionally biased region" description="Basic and acidic residues" evidence="1">
    <location>
        <begin position="19"/>
        <end position="41"/>
    </location>
</feature>
<accession>A0A6J4JSI1</accession>
<dbReference type="EC" id="1.5.5.2" evidence="2"/>
<dbReference type="GO" id="GO:0004657">
    <property type="term" value="F:proline dehydrogenase activity"/>
    <property type="evidence" value="ECO:0007669"/>
    <property type="project" value="UniProtKB-EC"/>
</dbReference>
<feature type="non-terminal residue" evidence="2">
    <location>
        <position position="122"/>
    </location>
</feature>
<gene>
    <name evidence="2" type="ORF">AVDCRST_MAG93-3572</name>
</gene>
<feature type="compositionally biased region" description="Basic and acidic residues" evidence="1">
    <location>
        <begin position="56"/>
        <end position="77"/>
    </location>
</feature>